<proteinExistence type="inferred from homology"/>
<dbReference type="EMBL" id="JAUTXT010000026">
    <property type="protein sequence ID" value="KAK3673258.1"/>
    <property type="molecule type" value="Genomic_DNA"/>
</dbReference>
<dbReference type="InterPro" id="IPR001613">
    <property type="entry name" value="Flavin_amine_oxidase"/>
</dbReference>
<evidence type="ECO:0000313" key="8">
    <source>
        <dbReference type="EMBL" id="KAK3673258.1"/>
    </source>
</evidence>
<evidence type="ECO:0000256" key="6">
    <source>
        <dbReference type="SAM" id="SignalP"/>
    </source>
</evidence>
<evidence type="ECO:0000256" key="3">
    <source>
        <dbReference type="PIRSR" id="PIRSR601613-1"/>
    </source>
</evidence>
<dbReference type="Gene3D" id="3.90.660.10">
    <property type="match status" value="1"/>
</dbReference>
<feature type="binding site" evidence="3">
    <location>
        <position position="319"/>
    </location>
    <ligand>
        <name>FAD</name>
        <dbReference type="ChEBI" id="CHEBI:57692"/>
    </ligand>
</feature>
<dbReference type="InterPro" id="IPR002937">
    <property type="entry name" value="Amino_oxidase"/>
</dbReference>
<dbReference type="AlphaFoldDB" id="A0AAE0WK84"/>
<keyword evidence="4" id="KW-0274">FAD</keyword>
<dbReference type="PANTHER" id="PTHR10742:SF313">
    <property type="entry name" value="AMINE OXIDASE"/>
    <property type="match status" value="1"/>
</dbReference>
<feature type="compositionally biased region" description="Polar residues" evidence="5">
    <location>
        <begin position="78"/>
        <end position="88"/>
    </location>
</feature>
<dbReference type="PANTHER" id="PTHR10742">
    <property type="entry name" value="FLAVIN MONOAMINE OXIDASE"/>
    <property type="match status" value="1"/>
</dbReference>
<keyword evidence="2 4" id="KW-0560">Oxidoreductase</keyword>
<evidence type="ECO:0000256" key="5">
    <source>
        <dbReference type="SAM" id="MobiDB-lite"/>
    </source>
</evidence>
<dbReference type="Pfam" id="PF01593">
    <property type="entry name" value="Amino_oxidase"/>
    <property type="match status" value="1"/>
</dbReference>
<dbReference type="Proteomes" id="UP001274830">
    <property type="component" value="Unassembled WGS sequence"/>
</dbReference>
<keyword evidence="6" id="KW-0732">Signal</keyword>
<sequence>MFPRQTTVLLSSALFWIVATQASPAPTWTRSYGGSAWPSASGHNWPPPSYSSGHVWPPSSSSSSSSSSAVPLSSGGVENSTTNSTDTQQCRRTKVVVLGAGIAGITAAQQLALANISDFIIVEYTSSIGGRVAHTTFGNDSNGNPYVVELGANWVQGTATDGGPSNPIWTLAQKWNLTNTYSNYSDILTYDQSGYNDYSDLLSNYEDAYATLEQDAGTILVENLQDRSVRSGLRLADWNPARDAQKQAVEWWEWDWEFAFPPEQSSQVFGIVNYNTTFYQFSADNNYVFDQRGFNAFIIGEASTFLAANDSRLLLETVVTNISYSDTGVTITNEDGSCVSADYAICTFSLGVLQNQVVDFEPRLPDWKEAAIASFAMGTYTKIFLQFNETFWPEATQFLLYADPATRGYYPVFQSLSTPGFIEGSNIIFVTVVDQQSYTVEAQSDEETKEQVMGVLRTMFPDIIVPEPTAFMYPRWSEVPWAYGSYSNWPVGTSLQSHQNLRANVGRLWFAGEATSSEYYGFLHGAYFEGEEVGGRIAELVLGEQSCAVGNETGAYCGVGEVHYEVLQGVTPEGEYDIQNGWDVSSFQTVGDV</sequence>
<organism evidence="8 9">
    <name type="scientific">Recurvomyces mirabilis</name>
    <dbReference type="NCBI Taxonomy" id="574656"/>
    <lineage>
        <taxon>Eukaryota</taxon>
        <taxon>Fungi</taxon>
        <taxon>Dikarya</taxon>
        <taxon>Ascomycota</taxon>
        <taxon>Pezizomycotina</taxon>
        <taxon>Dothideomycetes</taxon>
        <taxon>Dothideomycetidae</taxon>
        <taxon>Mycosphaerellales</taxon>
        <taxon>Teratosphaeriaceae</taxon>
        <taxon>Recurvomyces</taxon>
    </lineage>
</organism>
<dbReference type="GO" id="GO:0016491">
    <property type="term" value="F:oxidoreductase activity"/>
    <property type="evidence" value="ECO:0007669"/>
    <property type="project" value="UniProtKB-KW"/>
</dbReference>
<evidence type="ECO:0000256" key="1">
    <source>
        <dbReference type="ARBA" id="ARBA00001974"/>
    </source>
</evidence>
<dbReference type="SUPFAM" id="SSF51905">
    <property type="entry name" value="FAD/NAD(P)-binding domain"/>
    <property type="match status" value="1"/>
</dbReference>
<protein>
    <recommendedName>
        <fullName evidence="4">Amine oxidase</fullName>
        <ecNumber evidence="4">1.4.3.-</ecNumber>
    </recommendedName>
</protein>
<comment type="cofactor">
    <cofactor evidence="1 4">
        <name>FAD</name>
        <dbReference type="ChEBI" id="CHEBI:57692"/>
    </cofactor>
</comment>
<evidence type="ECO:0000259" key="7">
    <source>
        <dbReference type="Pfam" id="PF01593"/>
    </source>
</evidence>
<reference evidence="8" key="1">
    <citation type="submission" date="2023-07" db="EMBL/GenBank/DDBJ databases">
        <title>Black Yeasts Isolated from many extreme environments.</title>
        <authorList>
            <person name="Coleine C."/>
            <person name="Stajich J.E."/>
            <person name="Selbmann L."/>
        </authorList>
    </citation>
    <scope>NUCLEOTIDE SEQUENCE</scope>
    <source>
        <strain evidence="8">CCFEE 5485</strain>
    </source>
</reference>
<dbReference type="Gene3D" id="3.50.50.60">
    <property type="entry name" value="FAD/NAD(P)-binding domain"/>
    <property type="match status" value="1"/>
</dbReference>
<evidence type="ECO:0000313" key="9">
    <source>
        <dbReference type="Proteomes" id="UP001274830"/>
    </source>
</evidence>
<feature type="chain" id="PRO_5042055222" description="Amine oxidase" evidence="6">
    <location>
        <begin position="23"/>
        <end position="593"/>
    </location>
</feature>
<gene>
    <name evidence="8" type="ORF">LTR78_006803</name>
</gene>
<dbReference type="GO" id="GO:0006598">
    <property type="term" value="P:polyamine catabolic process"/>
    <property type="evidence" value="ECO:0007669"/>
    <property type="project" value="TreeGrafter"/>
</dbReference>
<comment type="similarity">
    <text evidence="4">Belongs to the flavin monoamine oxidase family.</text>
</comment>
<feature type="domain" description="Amine oxidase" evidence="7">
    <location>
        <begin position="102"/>
        <end position="533"/>
    </location>
</feature>
<feature type="signal peptide" evidence="6">
    <location>
        <begin position="1"/>
        <end position="22"/>
    </location>
</feature>
<keyword evidence="9" id="KW-1185">Reference proteome</keyword>
<evidence type="ECO:0000256" key="4">
    <source>
        <dbReference type="RuleBase" id="RU362067"/>
    </source>
</evidence>
<dbReference type="EC" id="1.4.3.-" evidence="4"/>
<feature type="compositionally biased region" description="Low complexity" evidence="5">
    <location>
        <begin position="50"/>
        <end position="77"/>
    </location>
</feature>
<evidence type="ECO:0000256" key="2">
    <source>
        <dbReference type="ARBA" id="ARBA00023002"/>
    </source>
</evidence>
<dbReference type="SUPFAM" id="SSF54373">
    <property type="entry name" value="FAD-linked reductases, C-terminal domain"/>
    <property type="match status" value="1"/>
</dbReference>
<dbReference type="PRINTS" id="PR00757">
    <property type="entry name" value="AMINEOXDASEF"/>
</dbReference>
<dbReference type="InterPro" id="IPR050281">
    <property type="entry name" value="Flavin_monoamine_oxidase"/>
</dbReference>
<name>A0AAE0WK84_9PEZI</name>
<feature type="region of interest" description="Disordered" evidence="5">
    <location>
        <begin position="48"/>
        <end position="88"/>
    </location>
</feature>
<dbReference type="InterPro" id="IPR036188">
    <property type="entry name" value="FAD/NAD-bd_sf"/>
</dbReference>
<keyword evidence="4" id="KW-0285">Flavoprotein</keyword>
<accession>A0AAE0WK84</accession>
<comment type="caution">
    <text evidence="8">The sequence shown here is derived from an EMBL/GenBank/DDBJ whole genome shotgun (WGS) entry which is preliminary data.</text>
</comment>